<dbReference type="EMBL" id="JAIWYP010000007">
    <property type="protein sequence ID" value="KAH3791953.1"/>
    <property type="molecule type" value="Genomic_DNA"/>
</dbReference>
<comment type="caution">
    <text evidence="2">The sequence shown here is derived from an EMBL/GenBank/DDBJ whole genome shotgun (WGS) entry which is preliminary data.</text>
</comment>
<keyword evidence="1" id="KW-0732">Signal</keyword>
<feature type="signal peptide" evidence="1">
    <location>
        <begin position="1"/>
        <end position="26"/>
    </location>
</feature>
<accession>A0A9D4F6Q1</accession>
<dbReference type="Proteomes" id="UP000828390">
    <property type="component" value="Unassembled WGS sequence"/>
</dbReference>
<name>A0A9D4F6Q1_DREPO</name>
<dbReference type="AlphaFoldDB" id="A0A9D4F6Q1"/>
<keyword evidence="3" id="KW-1185">Reference proteome</keyword>
<protein>
    <submittedName>
        <fullName evidence="2">Uncharacterized protein</fullName>
    </submittedName>
</protein>
<sequence>MCEITLSSSMSTCVIWLALMMIIATAQGPGGIVGVGESCGGIFGLQCDWTLGLTCNNGICIGELFGNVTCCFPLYLRLFWIVC</sequence>
<evidence type="ECO:0000256" key="1">
    <source>
        <dbReference type="SAM" id="SignalP"/>
    </source>
</evidence>
<gene>
    <name evidence="2" type="ORF">DPMN_145443</name>
</gene>
<evidence type="ECO:0000313" key="3">
    <source>
        <dbReference type="Proteomes" id="UP000828390"/>
    </source>
</evidence>
<organism evidence="2 3">
    <name type="scientific">Dreissena polymorpha</name>
    <name type="common">Zebra mussel</name>
    <name type="synonym">Mytilus polymorpha</name>
    <dbReference type="NCBI Taxonomy" id="45954"/>
    <lineage>
        <taxon>Eukaryota</taxon>
        <taxon>Metazoa</taxon>
        <taxon>Spiralia</taxon>
        <taxon>Lophotrochozoa</taxon>
        <taxon>Mollusca</taxon>
        <taxon>Bivalvia</taxon>
        <taxon>Autobranchia</taxon>
        <taxon>Heteroconchia</taxon>
        <taxon>Euheterodonta</taxon>
        <taxon>Imparidentia</taxon>
        <taxon>Neoheterodontei</taxon>
        <taxon>Myida</taxon>
        <taxon>Dreissenoidea</taxon>
        <taxon>Dreissenidae</taxon>
        <taxon>Dreissena</taxon>
    </lineage>
</organism>
<feature type="chain" id="PRO_5038536732" evidence="1">
    <location>
        <begin position="27"/>
        <end position="83"/>
    </location>
</feature>
<evidence type="ECO:0000313" key="2">
    <source>
        <dbReference type="EMBL" id="KAH3791953.1"/>
    </source>
</evidence>
<reference evidence="2" key="1">
    <citation type="journal article" date="2019" name="bioRxiv">
        <title>The Genome of the Zebra Mussel, Dreissena polymorpha: A Resource for Invasive Species Research.</title>
        <authorList>
            <person name="McCartney M.A."/>
            <person name="Auch B."/>
            <person name="Kono T."/>
            <person name="Mallez S."/>
            <person name="Zhang Y."/>
            <person name="Obille A."/>
            <person name="Becker A."/>
            <person name="Abrahante J.E."/>
            <person name="Garbe J."/>
            <person name="Badalamenti J.P."/>
            <person name="Herman A."/>
            <person name="Mangelson H."/>
            <person name="Liachko I."/>
            <person name="Sullivan S."/>
            <person name="Sone E.D."/>
            <person name="Koren S."/>
            <person name="Silverstein K.A.T."/>
            <person name="Beckman K.B."/>
            <person name="Gohl D.M."/>
        </authorList>
    </citation>
    <scope>NUCLEOTIDE SEQUENCE</scope>
    <source>
        <strain evidence="2">Duluth1</strain>
        <tissue evidence="2">Whole animal</tissue>
    </source>
</reference>
<proteinExistence type="predicted"/>
<reference evidence="2" key="2">
    <citation type="submission" date="2020-11" db="EMBL/GenBank/DDBJ databases">
        <authorList>
            <person name="McCartney M.A."/>
            <person name="Auch B."/>
            <person name="Kono T."/>
            <person name="Mallez S."/>
            <person name="Becker A."/>
            <person name="Gohl D.M."/>
            <person name="Silverstein K.A.T."/>
            <person name="Koren S."/>
            <person name="Bechman K.B."/>
            <person name="Herman A."/>
            <person name="Abrahante J.E."/>
            <person name="Garbe J."/>
        </authorList>
    </citation>
    <scope>NUCLEOTIDE SEQUENCE</scope>
    <source>
        <strain evidence="2">Duluth1</strain>
        <tissue evidence="2">Whole animal</tissue>
    </source>
</reference>